<organism evidence="4 5">
    <name type="scientific">OM182 bacterium BACL3 MAG-120619-bin3</name>
    <dbReference type="NCBI Taxonomy" id="1655593"/>
    <lineage>
        <taxon>Bacteria</taxon>
        <taxon>Pseudomonadati</taxon>
        <taxon>Pseudomonadota</taxon>
        <taxon>Gammaproteobacteria</taxon>
        <taxon>OMG group</taxon>
        <taxon>OM182 clade</taxon>
    </lineage>
</organism>
<evidence type="ECO:0000256" key="1">
    <source>
        <dbReference type="ARBA" id="ARBA00010541"/>
    </source>
</evidence>
<keyword evidence="2" id="KW-0645">Protease</keyword>
<dbReference type="AlphaFoldDB" id="A0A0R2TAT5"/>
<evidence type="ECO:0000256" key="2">
    <source>
        <dbReference type="ARBA" id="ARBA00022825"/>
    </source>
</evidence>
<dbReference type="GO" id="GO:0008236">
    <property type="term" value="F:serine-type peptidase activity"/>
    <property type="evidence" value="ECO:0007669"/>
    <property type="project" value="UniProtKB-KW"/>
</dbReference>
<keyword evidence="2" id="KW-0378">Hydrolase</keyword>
<dbReference type="InterPro" id="IPR036034">
    <property type="entry name" value="PDZ_sf"/>
</dbReference>
<sequence length="371" mass="40184">MSVRFLLSATRILPGVSATGVRFIFTLARCFRFSQLSQLAQPSQIAQLLNFVSSGRIKALFFFAAFSLAGCVSYEPAQLIPELTLSGEDVSFSSANTSERQIDFGLNVGANESDSLFDLATLPGVLVREVIAGGAAATAGIRTGDVILRIDNLPIDKPDALASIEQTAQPATFEFTVRRDTTVFLASVIASPARSTPPPRELYRSDPLATRAGYTTQILTLSTSTSRSIAAATVVDIQLDSPLIPAGIEIGDAIIALEGREINSAQDLISRLTLEHELGDRVEVDVYDGSSVQRKTLVLWHPGRRISRVSLGPLLNYEASAQNATTSFTFINLWLFSVYQYGQSGGERTHKLLSIFEFASDYGELIEEPQP</sequence>
<accession>A0A0R2TAT5</accession>
<gene>
    <name evidence="4" type="ORF">ABR85_11710</name>
</gene>
<evidence type="ECO:0000313" key="4">
    <source>
        <dbReference type="EMBL" id="KRO81946.1"/>
    </source>
</evidence>
<protein>
    <recommendedName>
        <fullName evidence="3">PDZ domain-containing protein</fullName>
    </recommendedName>
</protein>
<keyword evidence="2" id="KW-0720">Serine protease</keyword>
<evidence type="ECO:0000259" key="3">
    <source>
        <dbReference type="PROSITE" id="PS50106"/>
    </source>
</evidence>
<name>A0A0R2TAT5_9GAMM</name>
<feature type="domain" description="PDZ" evidence="3">
    <location>
        <begin position="89"/>
        <end position="179"/>
    </location>
</feature>
<comment type="similarity">
    <text evidence="1">Belongs to the peptidase S1C family.</text>
</comment>
<dbReference type="SUPFAM" id="SSF50156">
    <property type="entry name" value="PDZ domain-like"/>
    <property type="match status" value="2"/>
</dbReference>
<dbReference type="Proteomes" id="UP000051242">
    <property type="component" value="Unassembled WGS sequence"/>
</dbReference>
<dbReference type="InterPro" id="IPR041489">
    <property type="entry name" value="PDZ_6"/>
</dbReference>
<reference evidence="4 5" key="1">
    <citation type="submission" date="2015-10" db="EMBL/GenBank/DDBJ databases">
        <title>Metagenome-Assembled Genomes uncover a global brackish microbiome.</title>
        <authorList>
            <person name="Hugerth L.W."/>
            <person name="Larsson J."/>
            <person name="Alneberg J."/>
            <person name="Lindh M.V."/>
            <person name="Legrand C."/>
            <person name="Pinhassi J."/>
            <person name="Andersson A.F."/>
        </authorList>
    </citation>
    <scope>NUCLEOTIDE SEQUENCE [LARGE SCALE GENOMIC DNA]</scope>
    <source>
        <strain evidence="4">BACL22 MAG-120619-bin3</strain>
    </source>
</reference>
<comment type="caution">
    <text evidence="4">The sequence shown here is derived from an EMBL/GenBank/DDBJ whole genome shotgun (WGS) entry which is preliminary data.</text>
</comment>
<dbReference type="PANTHER" id="PTHR22939">
    <property type="entry name" value="SERINE PROTEASE FAMILY S1C HTRA-RELATED"/>
    <property type="match status" value="1"/>
</dbReference>
<dbReference type="InterPro" id="IPR001478">
    <property type="entry name" value="PDZ"/>
</dbReference>
<dbReference type="Gene3D" id="2.30.42.10">
    <property type="match status" value="2"/>
</dbReference>
<dbReference type="PROSITE" id="PS50106">
    <property type="entry name" value="PDZ"/>
    <property type="match status" value="1"/>
</dbReference>
<dbReference type="SMART" id="SM00228">
    <property type="entry name" value="PDZ"/>
    <property type="match status" value="2"/>
</dbReference>
<evidence type="ECO:0000313" key="5">
    <source>
        <dbReference type="Proteomes" id="UP000051242"/>
    </source>
</evidence>
<proteinExistence type="inferred from homology"/>
<dbReference type="EMBL" id="LICD01000058">
    <property type="protein sequence ID" value="KRO81946.1"/>
    <property type="molecule type" value="Genomic_DNA"/>
</dbReference>
<dbReference type="PANTHER" id="PTHR22939:SF129">
    <property type="entry name" value="SERINE PROTEASE HTRA2, MITOCHONDRIAL"/>
    <property type="match status" value="1"/>
</dbReference>
<dbReference type="Pfam" id="PF17820">
    <property type="entry name" value="PDZ_6"/>
    <property type="match status" value="1"/>
</dbReference>
<dbReference type="Pfam" id="PF13180">
    <property type="entry name" value="PDZ_2"/>
    <property type="match status" value="1"/>
</dbReference>